<dbReference type="AlphaFoldDB" id="A0A1C5AG47"/>
<reference evidence="2" key="1">
    <citation type="submission" date="2016-06" db="EMBL/GenBank/DDBJ databases">
        <authorList>
            <person name="Varghese N."/>
            <person name="Submissions Spin"/>
        </authorList>
    </citation>
    <scope>NUCLEOTIDE SEQUENCE [LARGE SCALE GENOMIC DNA]</scope>
    <source>
        <strain evidence="2">DSM 43168</strain>
    </source>
</reference>
<organism evidence="1 2">
    <name type="scientific">Micromonospora carbonacea</name>
    <dbReference type="NCBI Taxonomy" id="47853"/>
    <lineage>
        <taxon>Bacteria</taxon>
        <taxon>Bacillati</taxon>
        <taxon>Actinomycetota</taxon>
        <taxon>Actinomycetes</taxon>
        <taxon>Micromonosporales</taxon>
        <taxon>Micromonosporaceae</taxon>
        <taxon>Micromonospora</taxon>
    </lineage>
</organism>
<dbReference type="Pfam" id="PF13384">
    <property type="entry name" value="HTH_23"/>
    <property type="match status" value="1"/>
</dbReference>
<proteinExistence type="predicted"/>
<gene>
    <name evidence="1" type="ORF">GA0070563_112358</name>
</gene>
<dbReference type="RefSeq" id="WP_074477114.1">
    <property type="nucleotide sequence ID" value="NZ_FMCT01000012.1"/>
</dbReference>
<name>A0A1C5AG47_9ACTN</name>
<keyword evidence="2" id="KW-1185">Reference proteome</keyword>
<dbReference type="GO" id="GO:0003677">
    <property type="term" value="F:DNA binding"/>
    <property type="evidence" value="ECO:0007669"/>
    <property type="project" value="UniProtKB-KW"/>
</dbReference>
<sequence length="300" mass="34235">MRSLSYACPNLLFVDDFQLLGDSRAAEVRRLRTVEQLSVREIRARTGLGRNRVQELLRGVPAPERTRRPNAKDALRAEATQLRAQGRSVNDIAQQLGVAKSTAYEWVKHLPLDPDDATAQRRRAHSQRMTEARWAEHRRARECARTETKVDAARVVGCLDRRDHLLLGAAIYWCEGAKSKPWRAQDRLQFINSDPGLLALFLRFLDECGVAREVPDYRVSIHESADADAAVRWWADRLGLPVGRFSRSVLKRHNPTTVRRNTGDDYRGCLVITVPRSRELYWRIEGMIAELFRMAGGTPD</sequence>
<dbReference type="SUPFAM" id="SSF46689">
    <property type="entry name" value="Homeodomain-like"/>
    <property type="match status" value="1"/>
</dbReference>
<dbReference type="InterPro" id="IPR009057">
    <property type="entry name" value="Homeodomain-like_sf"/>
</dbReference>
<dbReference type="Proteomes" id="UP000183585">
    <property type="component" value="Unassembled WGS sequence"/>
</dbReference>
<accession>A0A1C5AG47</accession>
<evidence type="ECO:0000313" key="1">
    <source>
        <dbReference type="EMBL" id="SCF44193.1"/>
    </source>
</evidence>
<keyword evidence="1" id="KW-0371">Homeobox</keyword>
<keyword evidence="1" id="KW-0238">DNA-binding</keyword>
<dbReference type="EMBL" id="FMCT01000012">
    <property type="protein sequence ID" value="SCF44193.1"/>
    <property type="molecule type" value="Genomic_DNA"/>
</dbReference>
<protein>
    <submittedName>
        <fullName evidence="1">Homeodomain-like domain-containing protein</fullName>
    </submittedName>
</protein>
<evidence type="ECO:0000313" key="2">
    <source>
        <dbReference type="Proteomes" id="UP000183585"/>
    </source>
</evidence>